<proteinExistence type="predicted"/>
<gene>
    <name evidence="2" type="ORF">Rsub_02207</name>
</gene>
<dbReference type="EMBL" id="BDRX01000009">
    <property type="protein sequence ID" value="GBF89330.1"/>
    <property type="molecule type" value="Genomic_DNA"/>
</dbReference>
<keyword evidence="3" id="KW-1185">Reference proteome</keyword>
<organism evidence="2 3">
    <name type="scientific">Raphidocelis subcapitata</name>
    <dbReference type="NCBI Taxonomy" id="307507"/>
    <lineage>
        <taxon>Eukaryota</taxon>
        <taxon>Viridiplantae</taxon>
        <taxon>Chlorophyta</taxon>
        <taxon>core chlorophytes</taxon>
        <taxon>Chlorophyceae</taxon>
        <taxon>CS clade</taxon>
        <taxon>Sphaeropleales</taxon>
        <taxon>Selenastraceae</taxon>
        <taxon>Raphidocelis</taxon>
    </lineage>
</organism>
<name>A0A2V0NUT2_9CHLO</name>
<reference evidence="2 3" key="1">
    <citation type="journal article" date="2018" name="Sci. Rep.">
        <title>Raphidocelis subcapitata (=Pseudokirchneriella subcapitata) provides an insight into genome evolution and environmental adaptations in the Sphaeropleales.</title>
        <authorList>
            <person name="Suzuki S."/>
            <person name="Yamaguchi H."/>
            <person name="Nakajima N."/>
            <person name="Kawachi M."/>
        </authorList>
    </citation>
    <scope>NUCLEOTIDE SEQUENCE [LARGE SCALE GENOMIC DNA]</scope>
    <source>
        <strain evidence="2 3">NIES-35</strain>
    </source>
</reference>
<evidence type="ECO:0000313" key="3">
    <source>
        <dbReference type="Proteomes" id="UP000247498"/>
    </source>
</evidence>
<dbReference type="InParanoid" id="A0A2V0NUT2"/>
<accession>A0A2V0NUT2</accession>
<evidence type="ECO:0000256" key="1">
    <source>
        <dbReference type="SAM" id="MobiDB-lite"/>
    </source>
</evidence>
<dbReference type="AlphaFoldDB" id="A0A2V0NUT2"/>
<protein>
    <submittedName>
        <fullName evidence="2">Uncharacterized protein</fullName>
    </submittedName>
</protein>
<feature type="compositionally biased region" description="Acidic residues" evidence="1">
    <location>
        <begin position="1"/>
        <end position="12"/>
    </location>
</feature>
<dbReference type="OrthoDB" id="538819at2759"/>
<evidence type="ECO:0000313" key="2">
    <source>
        <dbReference type="EMBL" id="GBF89330.1"/>
    </source>
</evidence>
<dbReference type="Proteomes" id="UP000247498">
    <property type="component" value="Unassembled WGS sequence"/>
</dbReference>
<sequence length="279" mass="30084">MAREDEGSDSYDDYATSSGEDGAPSGRLLGNMKTQLRWLPDCRAMVLNVRQIVESQRGVEIKYKGSLNTSTGEFSYRAQLRKPFFTNTPSIARIMAAERGVELREDAEGAKKIDARGLLPAGAPGLLWRDWSIAPGVALSSDPKLGFAYTLAFRKQPQIIRRGGEFDSWLGCKGVLEYNPQTQQVGAYGNARLKIFRFGLTTTQDARVSIGYDWRATPAGGWGSAAALASGDGDGDGGSDGGAAGEGGFAFSKTPYLKVADADWAVRWSGKAVNFTYLI</sequence>
<comment type="caution">
    <text evidence="2">The sequence shown here is derived from an EMBL/GenBank/DDBJ whole genome shotgun (WGS) entry which is preliminary data.</text>
</comment>
<feature type="region of interest" description="Disordered" evidence="1">
    <location>
        <begin position="1"/>
        <end position="27"/>
    </location>
</feature>